<dbReference type="InterPro" id="IPR005174">
    <property type="entry name" value="KIB1-4_b-propeller"/>
</dbReference>
<keyword evidence="3" id="KW-1185">Reference proteome</keyword>
<organism evidence="2 3">
    <name type="scientific">Eleusine coracana subsp. coracana</name>
    <dbReference type="NCBI Taxonomy" id="191504"/>
    <lineage>
        <taxon>Eukaryota</taxon>
        <taxon>Viridiplantae</taxon>
        <taxon>Streptophyta</taxon>
        <taxon>Embryophyta</taxon>
        <taxon>Tracheophyta</taxon>
        <taxon>Spermatophyta</taxon>
        <taxon>Magnoliopsida</taxon>
        <taxon>Liliopsida</taxon>
        <taxon>Poales</taxon>
        <taxon>Poaceae</taxon>
        <taxon>PACMAD clade</taxon>
        <taxon>Chloridoideae</taxon>
        <taxon>Cynodonteae</taxon>
        <taxon>Eleusininae</taxon>
        <taxon>Eleusine</taxon>
    </lineage>
</organism>
<reference evidence="2" key="2">
    <citation type="submission" date="2021-12" db="EMBL/GenBank/DDBJ databases">
        <title>Resequencing data analysis of finger millet.</title>
        <authorList>
            <person name="Hatakeyama M."/>
            <person name="Aluri S."/>
            <person name="Balachadran M.T."/>
            <person name="Sivarajan S.R."/>
            <person name="Poveda L."/>
            <person name="Shimizu-Inatsugi R."/>
            <person name="Schlapbach R."/>
            <person name="Sreeman S.M."/>
            <person name="Shimizu K.K."/>
        </authorList>
    </citation>
    <scope>NUCLEOTIDE SEQUENCE</scope>
</reference>
<sequence length="295" mass="33860">MPVLHLSEPAGENVAFLYSLVEKRAYKLVSPEPPIRSRFLIGSSHGWLVTVDDRSEMHLLNPITREQVALPSVITMEHVKPIFSKSGAVDKYEFSWHTATKVRNRPSIYALSELRDQFHYKAFVFYETRKGSYIVVLIHKPDSQLSFARVGDDKWTWLPPHTHYEDCSYKDDLLYAITGVREIHAFDLSGPVITVKVIMEMDPDVACENMYIVQAPWGDLLNVWRDAQYAQDTDPETMKKELVEIKVYKVDAMAKGLVETKSLHDNVLFLGHNQSLCLSAEHYPAQGKPCLFYRQ</sequence>
<dbReference type="PANTHER" id="PTHR44586">
    <property type="entry name" value="F-BOX DOMAIN CONTAINING PROTEIN, EXPRESSED"/>
    <property type="match status" value="1"/>
</dbReference>
<dbReference type="AlphaFoldDB" id="A0AAV5BSP1"/>
<reference evidence="2" key="1">
    <citation type="journal article" date="2018" name="DNA Res.">
        <title>Multiple hybrid de novo genome assembly of finger millet, an orphan allotetraploid crop.</title>
        <authorList>
            <person name="Hatakeyama M."/>
            <person name="Aluri S."/>
            <person name="Balachadran M.T."/>
            <person name="Sivarajan S.R."/>
            <person name="Patrignani A."/>
            <person name="Gruter S."/>
            <person name="Poveda L."/>
            <person name="Shimizu-Inatsugi R."/>
            <person name="Baeten J."/>
            <person name="Francoijs K.J."/>
            <person name="Nataraja K.N."/>
            <person name="Reddy Y.A.N."/>
            <person name="Phadnis S."/>
            <person name="Ravikumar R.L."/>
            <person name="Schlapbach R."/>
            <person name="Sreeman S.M."/>
            <person name="Shimizu K.K."/>
        </authorList>
    </citation>
    <scope>NUCLEOTIDE SEQUENCE</scope>
</reference>
<name>A0AAV5BSP1_ELECO</name>
<dbReference type="EMBL" id="BQKI01000002">
    <property type="protein sequence ID" value="GJM88542.1"/>
    <property type="molecule type" value="Genomic_DNA"/>
</dbReference>
<dbReference type="Proteomes" id="UP001054889">
    <property type="component" value="Unassembled WGS sequence"/>
</dbReference>
<evidence type="ECO:0000313" key="3">
    <source>
        <dbReference type="Proteomes" id="UP001054889"/>
    </source>
</evidence>
<protein>
    <recommendedName>
        <fullName evidence="1">KIB1-4 beta-propeller domain-containing protein</fullName>
    </recommendedName>
</protein>
<proteinExistence type="predicted"/>
<dbReference type="PANTHER" id="PTHR44586:SF16">
    <property type="entry name" value="OS03G0802100 PROTEIN"/>
    <property type="match status" value="1"/>
</dbReference>
<comment type="caution">
    <text evidence="2">The sequence shown here is derived from an EMBL/GenBank/DDBJ whole genome shotgun (WGS) entry which is preliminary data.</text>
</comment>
<evidence type="ECO:0000313" key="2">
    <source>
        <dbReference type="EMBL" id="GJM88542.1"/>
    </source>
</evidence>
<accession>A0AAV5BSP1</accession>
<feature type="domain" description="KIB1-4 beta-propeller" evidence="1">
    <location>
        <begin position="17"/>
        <end position="288"/>
    </location>
</feature>
<dbReference type="Pfam" id="PF03478">
    <property type="entry name" value="Beta-prop_KIB1-4"/>
    <property type="match status" value="1"/>
</dbReference>
<gene>
    <name evidence="2" type="primary">ga04616</name>
    <name evidence="2" type="ORF">PR202_ga04616</name>
</gene>
<evidence type="ECO:0000259" key="1">
    <source>
        <dbReference type="Pfam" id="PF03478"/>
    </source>
</evidence>